<gene>
    <name evidence="2" type="ORF">CB5_LOCUS18095</name>
</gene>
<accession>A0A6V7PVI3</accession>
<proteinExistence type="predicted"/>
<feature type="region of interest" description="Disordered" evidence="1">
    <location>
        <begin position="1"/>
        <end position="44"/>
    </location>
</feature>
<reference evidence="2" key="1">
    <citation type="submission" date="2020-07" db="EMBL/GenBank/DDBJ databases">
        <authorList>
            <person name="Lin J."/>
        </authorList>
    </citation>
    <scope>NUCLEOTIDE SEQUENCE</scope>
</reference>
<dbReference type="EMBL" id="LR862152">
    <property type="protein sequence ID" value="CAD1834884.1"/>
    <property type="molecule type" value="Genomic_DNA"/>
</dbReference>
<evidence type="ECO:0000313" key="2">
    <source>
        <dbReference type="EMBL" id="CAD1834884.1"/>
    </source>
</evidence>
<sequence>MEPSPDAVRPPSQTSGHHATSLPESIPDTARPPSSVAYLPPRPPTTGQPYLPGCVALSEPIGQRPDNLAEVISGGLATRFGGSPSDYKVASFSAPSVAVFFPNWVARGSAIGRSPLSFDGFSFRFSNWVETGENERDTSFTRVNIRCQNVNLVPEVLYLMVEDRHFTIPVEVESWEEANPILLGEDLDSRLGLDSRAAQEAFLRLTGFTSVPPASSERGRSRPREVLHRDGEALLDNGDHRSSFTVGMAEAHLDDGNRRCTNTVRMTEAHLDNGNRRCTNTVRMTVVQPVDVVRRNTFPGSECGGLLPGGEDSPNPLACTLALPRCTEQQNEAGLGPACELPPLPIAEADHLIPDLGRSDEPFEPTEPGLGLSRELLPQPMADADQLLPDLGLGRLEPIEVIPTPSLIGPPSLSDFSPGIGSPANDAAMIRASSSALVARVPPWPSPFAWTARRQESSLPFGEALDLPPKIKAYP</sequence>
<name>A0A6V7PVI3_ANACO</name>
<protein>
    <submittedName>
        <fullName evidence="2">Uncharacterized protein</fullName>
    </submittedName>
</protein>
<evidence type="ECO:0000256" key="1">
    <source>
        <dbReference type="SAM" id="MobiDB-lite"/>
    </source>
</evidence>
<dbReference type="AlphaFoldDB" id="A0A6V7PVI3"/>
<organism evidence="2">
    <name type="scientific">Ananas comosus var. bracteatus</name>
    <name type="common">red pineapple</name>
    <dbReference type="NCBI Taxonomy" id="296719"/>
    <lineage>
        <taxon>Eukaryota</taxon>
        <taxon>Viridiplantae</taxon>
        <taxon>Streptophyta</taxon>
        <taxon>Embryophyta</taxon>
        <taxon>Tracheophyta</taxon>
        <taxon>Spermatophyta</taxon>
        <taxon>Magnoliopsida</taxon>
        <taxon>Liliopsida</taxon>
        <taxon>Poales</taxon>
        <taxon>Bromeliaceae</taxon>
        <taxon>Bromelioideae</taxon>
        <taxon>Ananas</taxon>
    </lineage>
</organism>